<evidence type="ECO:0000313" key="7">
    <source>
        <dbReference type="Proteomes" id="UP000278542"/>
    </source>
</evidence>
<name>A0A495RCB8_9GAMM</name>
<dbReference type="EMBL" id="RBWY01000003">
    <property type="protein sequence ID" value="RKS85065.1"/>
    <property type="molecule type" value="Genomic_DNA"/>
</dbReference>
<dbReference type="AlphaFoldDB" id="A0A495RCB8"/>
<dbReference type="EC" id="4.2.-.-" evidence="4"/>
<dbReference type="RefSeq" id="WP_121145226.1">
    <property type="nucleotide sequence ID" value="NZ_RBWY01000003.1"/>
</dbReference>
<dbReference type="InterPro" id="IPR007214">
    <property type="entry name" value="YbaK/aa-tRNA-synth-assoc-dom"/>
</dbReference>
<keyword evidence="3 4" id="KW-0456">Lyase</keyword>
<dbReference type="InterPro" id="IPR004369">
    <property type="entry name" value="Prolyl-tRNA_editing_YbaK/EbsC"/>
</dbReference>
<evidence type="ECO:0000256" key="4">
    <source>
        <dbReference type="PIRNR" id="PIRNR006181"/>
    </source>
</evidence>
<dbReference type="GO" id="GO:0002161">
    <property type="term" value="F:aminoacyl-tRNA deacylase activity"/>
    <property type="evidence" value="ECO:0007669"/>
    <property type="project" value="InterPro"/>
</dbReference>
<protein>
    <recommendedName>
        <fullName evidence="4">Cys-tRNA(Pro)/Cys-tRNA(Cys) deacylase</fullName>
        <ecNumber evidence="4">4.2.-.-</ecNumber>
    </recommendedName>
</protein>
<evidence type="ECO:0000256" key="3">
    <source>
        <dbReference type="ARBA" id="ARBA00023239"/>
    </source>
</evidence>
<dbReference type="Pfam" id="PF04073">
    <property type="entry name" value="tRNA_edit"/>
    <property type="match status" value="1"/>
</dbReference>
<comment type="similarity">
    <text evidence="1 4">Belongs to the prolyl-tRNA editing family. YbaK/EbsC subfamily.</text>
</comment>
<proteinExistence type="inferred from homology"/>
<gene>
    <name evidence="6" type="ORF">DES39_1570</name>
</gene>
<dbReference type="Proteomes" id="UP000278542">
    <property type="component" value="Unassembled WGS sequence"/>
</dbReference>
<keyword evidence="2 4" id="KW-0648">Protein biosynthesis</keyword>
<accession>A0A495RCB8</accession>
<dbReference type="InterPro" id="IPR036754">
    <property type="entry name" value="YbaK/aa-tRNA-synt-asso_dom_sf"/>
</dbReference>
<dbReference type="CDD" id="cd00002">
    <property type="entry name" value="YbaK_deacylase"/>
    <property type="match status" value="1"/>
</dbReference>
<dbReference type="NCBIfam" id="TIGR00011">
    <property type="entry name" value="YbaK_EbsC"/>
    <property type="match status" value="1"/>
</dbReference>
<dbReference type="Gene3D" id="3.90.960.10">
    <property type="entry name" value="YbaK/aminoacyl-tRNA synthetase-associated domain"/>
    <property type="match status" value="1"/>
</dbReference>
<evidence type="ECO:0000256" key="1">
    <source>
        <dbReference type="ARBA" id="ARBA00009798"/>
    </source>
</evidence>
<sequence>MTPAINLLKKLKIAFHVHQYEHDPNETQFGKEAVEKLDPSLHVVAEQVFKTLVVTRSGNDKDLAVCVVPVEQHLDLKKAAKALNSKKIDLADPNLAQKITGYLVGGISPLGQKKQLPTLIDASAATFNTIFVSGGRRGLEIEITAADLVKTLNAELVDIAV</sequence>
<evidence type="ECO:0000256" key="2">
    <source>
        <dbReference type="ARBA" id="ARBA00022917"/>
    </source>
</evidence>
<reference evidence="6 7" key="1">
    <citation type="submission" date="2018-10" db="EMBL/GenBank/DDBJ databases">
        <title>Genomic Encyclopedia of Type Strains, Phase IV (KMG-IV): sequencing the most valuable type-strain genomes for metagenomic binning, comparative biology and taxonomic classification.</title>
        <authorList>
            <person name="Goeker M."/>
        </authorList>
    </citation>
    <scope>NUCLEOTIDE SEQUENCE [LARGE SCALE GENOMIC DNA]</scope>
    <source>
        <strain evidence="6 7">DSM 22228</strain>
    </source>
</reference>
<dbReference type="GO" id="GO:0016829">
    <property type="term" value="F:lyase activity"/>
    <property type="evidence" value="ECO:0007669"/>
    <property type="project" value="UniProtKB-KW"/>
</dbReference>
<dbReference type="SUPFAM" id="SSF55826">
    <property type="entry name" value="YbaK/ProRS associated domain"/>
    <property type="match status" value="1"/>
</dbReference>
<keyword evidence="6" id="KW-0378">Hydrolase</keyword>
<feature type="domain" description="YbaK/aminoacyl-tRNA synthetase-associated" evidence="5">
    <location>
        <begin position="33"/>
        <end position="150"/>
    </location>
</feature>
<dbReference type="PANTHER" id="PTHR30411:SF0">
    <property type="entry name" value="CYS-TRNA(PRO)_CYS-TRNA(CYS) DEACYLASE YBAK"/>
    <property type="match status" value="1"/>
</dbReference>
<evidence type="ECO:0000313" key="6">
    <source>
        <dbReference type="EMBL" id="RKS85065.1"/>
    </source>
</evidence>
<dbReference type="GO" id="GO:0006412">
    <property type="term" value="P:translation"/>
    <property type="evidence" value="ECO:0007669"/>
    <property type="project" value="UniProtKB-KW"/>
</dbReference>
<dbReference type="OrthoDB" id="9809296at2"/>
<dbReference type="PANTHER" id="PTHR30411">
    <property type="entry name" value="CYTOPLASMIC PROTEIN"/>
    <property type="match status" value="1"/>
</dbReference>
<keyword evidence="7" id="KW-1185">Reference proteome</keyword>
<dbReference type="PIRSF" id="PIRSF006181">
    <property type="entry name" value="EbsC_YbaK"/>
    <property type="match status" value="1"/>
</dbReference>
<organism evidence="6 7">
    <name type="scientific">Orbus hercynius</name>
    <dbReference type="NCBI Taxonomy" id="593135"/>
    <lineage>
        <taxon>Bacteria</taxon>
        <taxon>Pseudomonadati</taxon>
        <taxon>Pseudomonadota</taxon>
        <taxon>Gammaproteobacteria</taxon>
        <taxon>Orbales</taxon>
        <taxon>Orbaceae</taxon>
        <taxon>Orbus</taxon>
    </lineage>
</organism>
<evidence type="ECO:0000259" key="5">
    <source>
        <dbReference type="Pfam" id="PF04073"/>
    </source>
</evidence>
<comment type="caution">
    <text evidence="6">The sequence shown here is derived from an EMBL/GenBank/DDBJ whole genome shotgun (WGS) entry which is preliminary data.</text>
</comment>